<keyword evidence="6" id="KW-0779">Telomere</keyword>
<dbReference type="InterPro" id="IPR028389">
    <property type="entry name" value="POT1"/>
</dbReference>
<comment type="subcellular location">
    <subcellularLocation>
        <location evidence="2">Chromosome</location>
        <location evidence="2">Telomere</location>
    </subcellularLocation>
    <subcellularLocation>
        <location evidence="1">Nucleus</location>
    </subcellularLocation>
</comment>
<dbReference type="PANTHER" id="PTHR14513">
    <property type="entry name" value="PROTECTION OF TELOMERES 1"/>
    <property type="match status" value="1"/>
</dbReference>
<dbReference type="SMART" id="SM00976">
    <property type="entry name" value="Telo_bind"/>
    <property type="match status" value="1"/>
</dbReference>
<dbReference type="GO" id="GO:0010521">
    <property type="term" value="F:telomerase inhibitor activity"/>
    <property type="evidence" value="ECO:0007669"/>
    <property type="project" value="TreeGrafter"/>
</dbReference>
<dbReference type="Pfam" id="PF02765">
    <property type="entry name" value="POT1"/>
    <property type="match status" value="1"/>
</dbReference>
<dbReference type="GO" id="GO:0000783">
    <property type="term" value="C:nuclear telomere cap complex"/>
    <property type="evidence" value="ECO:0007669"/>
    <property type="project" value="TreeGrafter"/>
</dbReference>
<evidence type="ECO:0000313" key="10">
    <source>
        <dbReference type="EMBL" id="THD27490.1"/>
    </source>
</evidence>
<keyword evidence="11" id="KW-1185">Reference proteome</keyword>
<dbReference type="GO" id="GO:0016233">
    <property type="term" value="P:telomere capping"/>
    <property type="evidence" value="ECO:0007669"/>
    <property type="project" value="TreeGrafter"/>
</dbReference>
<evidence type="ECO:0000256" key="8">
    <source>
        <dbReference type="ARBA" id="ARBA00023242"/>
    </source>
</evidence>
<evidence type="ECO:0000256" key="3">
    <source>
        <dbReference type="ARBA" id="ARBA00008442"/>
    </source>
</evidence>
<gene>
    <name evidence="10" type="ORF">D915_001702</name>
</gene>
<evidence type="ECO:0000256" key="5">
    <source>
        <dbReference type="ARBA" id="ARBA00022454"/>
    </source>
</evidence>
<dbReference type="InterPro" id="IPR011564">
    <property type="entry name" value="Telomer_end-bd_POT1/Cdc13"/>
</dbReference>
<keyword evidence="8" id="KW-0539">Nucleus</keyword>
<evidence type="ECO:0000256" key="2">
    <source>
        <dbReference type="ARBA" id="ARBA00004574"/>
    </source>
</evidence>
<dbReference type="EMBL" id="JXXN02000409">
    <property type="protein sequence ID" value="THD27490.1"/>
    <property type="molecule type" value="Genomic_DNA"/>
</dbReference>
<dbReference type="InterPro" id="IPR012340">
    <property type="entry name" value="NA-bd_OB-fold"/>
</dbReference>
<sequence>MSALTTMNKKYIYSTLKSASGSVNVIAVVKCCKKPKRTKGSGFSVFVSITDPSLEGGKLPCIFFNDSMEHLPPIQEPGDVIVMHRLVIREFRDQVQGCGFASTGFAATVFSGRVEDPLTPRPCAVKCSFYEAELARVKELRDWYNSPTCPVEREPCSLSNPPNPTVAPADASNMLDVNCSWGPVGSRCTPIQRLWSARATKFISIQGQVVSIYRQTTESDRVILYLWDGPPPKNSCISDPADVLPTHSCTRFYGVPPEHLAYIDATSSHHPELVAITAHGFDETDASNPNCGVWSVPVVVYDEHVTSSTMTSLQPGDLVQINNIHVLICHQPDCPIPGCLRLIVHGGGYQFARGIHRLGPAYFLDEFSQYVELGQNLPDHLQSANEFGLLSNLREGLLRRPPALKIPGSPTVPLTMNQLCALPGLCNRIEADKFQLPILTNEHSDPSVQIPPNSWVLLPDIQDSNTGRRTAVRVRLVGRVRDACPRNVGELRDLLLLACQQCHSAVRVSCFLDPNEELCQCHKLKRIYPGNSTSGNLSVVPFVFLVLQDASRLWVVVASGSTVLNLLRIPHLSVSQLTEELIVTRPTVDTGDITPSSRTPNVDRFLRAVHSLKYEWLDVLVRVSWRTQWDLCVPTSLDTLQMKFELLSNDASFSG</sequence>
<keyword evidence="7" id="KW-0238">DNA-binding</keyword>
<reference evidence="10" key="1">
    <citation type="submission" date="2019-03" db="EMBL/GenBank/DDBJ databases">
        <title>Improved annotation for the trematode Fasciola hepatica.</title>
        <authorList>
            <person name="Choi Y.-J."/>
            <person name="Martin J."/>
            <person name="Mitreva M."/>
        </authorList>
    </citation>
    <scope>NUCLEOTIDE SEQUENCE [LARGE SCALE GENOMIC DNA]</scope>
</reference>
<evidence type="ECO:0000259" key="9">
    <source>
        <dbReference type="SMART" id="SM00976"/>
    </source>
</evidence>
<comment type="similarity">
    <text evidence="3">Belongs to the telombin family.</text>
</comment>
<dbReference type="SUPFAM" id="SSF50249">
    <property type="entry name" value="Nucleic acid-binding proteins"/>
    <property type="match status" value="2"/>
</dbReference>
<protein>
    <recommendedName>
        <fullName evidence="4">Protection of telomeres protein 1</fullName>
    </recommendedName>
</protein>
<dbReference type="GO" id="GO:0098505">
    <property type="term" value="F:G-rich strand telomeric DNA binding"/>
    <property type="evidence" value="ECO:0007669"/>
    <property type="project" value="TreeGrafter"/>
</dbReference>
<feature type="domain" description="Telomeric single stranded DNA binding POT1/Cdc13" evidence="9">
    <location>
        <begin position="13"/>
        <end position="145"/>
    </location>
</feature>
<accession>A0A4E0S3I4</accession>
<evidence type="ECO:0000256" key="4">
    <source>
        <dbReference type="ARBA" id="ARBA00015253"/>
    </source>
</evidence>
<dbReference type="PANTHER" id="PTHR14513:SF0">
    <property type="entry name" value="PROTECTION OF TELOMERES PROTEIN 1"/>
    <property type="match status" value="1"/>
</dbReference>
<dbReference type="CDD" id="cd04497">
    <property type="entry name" value="hPOT1_OB1_like"/>
    <property type="match status" value="1"/>
</dbReference>
<dbReference type="Gene3D" id="2.40.50.140">
    <property type="entry name" value="Nucleic acid-binding proteins"/>
    <property type="match status" value="2"/>
</dbReference>
<keyword evidence="5" id="KW-0158">Chromosome</keyword>
<dbReference type="GO" id="GO:0032210">
    <property type="term" value="P:regulation of telomere maintenance via telomerase"/>
    <property type="evidence" value="ECO:0007669"/>
    <property type="project" value="TreeGrafter"/>
</dbReference>
<proteinExistence type="inferred from homology"/>
<dbReference type="InterPro" id="IPR032042">
    <property type="entry name" value="POT1PC"/>
</dbReference>
<evidence type="ECO:0000256" key="1">
    <source>
        <dbReference type="ARBA" id="ARBA00004123"/>
    </source>
</evidence>
<dbReference type="Pfam" id="PF16686">
    <property type="entry name" value="POT1PC"/>
    <property type="match status" value="1"/>
</dbReference>
<evidence type="ECO:0000256" key="7">
    <source>
        <dbReference type="ARBA" id="ARBA00023125"/>
    </source>
</evidence>
<evidence type="ECO:0000313" key="11">
    <source>
        <dbReference type="Proteomes" id="UP000230066"/>
    </source>
</evidence>
<name>A0A4E0S3I4_FASHE</name>
<comment type="caution">
    <text evidence="10">The sequence shown here is derived from an EMBL/GenBank/DDBJ whole genome shotgun (WGS) entry which is preliminary data.</text>
</comment>
<organism evidence="10 11">
    <name type="scientific">Fasciola hepatica</name>
    <name type="common">Liver fluke</name>
    <dbReference type="NCBI Taxonomy" id="6192"/>
    <lineage>
        <taxon>Eukaryota</taxon>
        <taxon>Metazoa</taxon>
        <taxon>Spiralia</taxon>
        <taxon>Lophotrochozoa</taxon>
        <taxon>Platyhelminthes</taxon>
        <taxon>Trematoda</taxon>
        <taxon>Digenea</taxon>
        <taxon>Plagiorchiida</taxon>
        <taxon>Echinostomata</taxon>
        <taxon>Echinostomatoidea</taxon>
        <taxon>Fasciolidae</taxon>
        <taxon>Fasciola</taxon>
    </lineage>
</organism>
<evidence type="ECO:0000256" key="6">
    <source>
        <dbReference type="ARBA" id="ARBA00022895"/>
    </source>
</evidence>
<dbReference type="AlphaFoldDB" id="A0A4E0S3I4"/>
<dbReference type="Proteomes" id="UP000230066">
    <property type="component" value="Unassembled WGS sequence"/>
</dbReference>